<dbReference type="InterPro" id="IPR002842">
    <property type="entry name" value="ATPase_V1_Esu"/>
</dbReference>
<accession>A0ABY7QSU3</accession>
<sequence length="183" mass="20587">MSNIETLLAEIEAKAKQEELSIIDAAKKEAEAIVQRAELDVAREEELLQRRGESERQSLYERTISSAQLKGRDSVLKAREATIDEVFRLALEKLNALSDEAYLEVIESTVAKLELKDPLLYVRADKRDFVSAHMTMKLAEETVKSGFSIADGAVVYNNDFGTLLESLRPDIEPKLYKKLRGGE</sequence>
<evidence type="ECO:0000256" key="4">
    <source>
        <dbReference type="SAM" id="Coils"/>
    </source>
</evidence>
<dbReference type="Proteomes" id="UP001210339">
    <property type="component" value="Chromosome"/>
</dbReference>
<reference evidence="5 6" key="1">
    <citation type="submission" date="2023-01" db="EMBL/GenBank/DDBJ databases">
        <authorList>
            <person name="Lee S.H."/>
            <person name="Jung H.S."/>
            <person name="Yun J.U."/>
        </authorList>
    </citation>
    <scope>NUCLEOTIDE SEQUENCE [LARGE SCALE GENOMIC DNA]</scope>
    <source>
        <strain evidence="5 6">CBA3646</strain>
    </source>
</reference>
<dbReference type="Pfam" id="PF01991">
    <property type="entry name" value="vATP-synt_E"/>
    <property type="match status" value="1"/>
</dbReference>
<keyword evidence="2" id="KW-0813">Transport</keyword>
<keyword evidence="3" id="KW-0406">Ion transport</keyword>
<evidence type="ECO:0000256" key="1">
    <source>
        <dbReference type="ARBA" id="ARBA00005901"/>
    </source>
</evidence>
<evidence type="ECO:0000313" key="6">
    <source>
        <dbReference type="Proteomes" id="UP001210339"/>
    </source>
</evidence>
<proteinExistence type="inferred from homology"/>
<dbReference type="EMBL" id="CP115667">
    <property type="protein sequence ID" value="WBW49847.1"/>
    <property type="molecule type" value="Genomic_DNA"/>
</dbReference>
<protein>
    <submittedName>
        <fullName evidence="5">V-type ATP synthase subunit E</fullName>
    </submittedName>
</protein>
<evidence type="ECO:0000313" key="5">
    <source>
        <dbReference type="EMBL" id="WBW49847.1"/>
    </source>
</evidence>
<evidence type="ECO:0000256" key="2">
    <source>
        <dbReference type="ARBA" id="ARBA00022448"/>
    </source>
</evidence>
<keyword evidence="4" id="KW-0175">Coiled coil</keyword>
<keyword evidence="6" id="KW-1185">Reference proteome</keyword>
<name>A0ABY7QSU3_9FIRM</name>
<feature type="coiled-coil region" evidence="4">
    <location>
        <begin position="1"/>
        <end position="47"/>
    </location>
</feature>
<organism evidence="5 6">
    <name type="scientific">Peptoniphilus equinus</name>
    <dbReference type="NCBI Taxonomy" id="3016343"/>
    <lineage>
        <taxon>Bacteria</taxon>
        <taxon>Bacillati</taxon>
        <taxon>Bacillota</taxon>
        <taxon>Tissierellia</taxon>
        <taxon>Tissierellales</taxon>
        <taxon>Peptoniphilaceae</taxon>
        <taxon>Peptoniphilus</taxon>
    </lineage>
</organism>
<dbReference type="SUPFAM" id="SSF160527">
    <property type="entry name" value="V-type ATPase subunit E-like"/>
    <property type="match status" value="1"/>
</dbReference>
<evidence type="ECO:0000256" key="3">
    <source>
        <dbReference type="ARBA" id="ARBA00023065"/>
    </source>
</evidence>
<comment type="similarity">
    <text evidence="1">Belongs to the V-ATPase E subunit family.</text>
</comment>
<dbReference type="RefSeq" id="WP_271191378.1">
    <property type="nucleotide sequence ID" value="NZ_CP115667.1"/>
</dbReference>
<gene>
    <name evidence="5" type="ORF">O6R05_07545</name>
</gene>
<dbReference type="Gene3D" id="1.20.5.620">
    <property type="entry name" value="F1F0 ATP synthase subunit B, membrane domain"/>
    <property type="match status" value="1"/>
</dbReference>